<proteinExistence type="predicted"/>
<name>A0A9P5X8U1_9AGAR</name>
<dbReference type="AlphaFoldDB" id="A0A9P5X8U1"/>
<protein>
    <submittedName>
        <fullName evidence="2">Uncharacterized protein</fullName>
    </submittedName>
</protein>
<accession>A0A9P5X8U1</accession>
<feature type="signal peptide" evidence="1">
    <location>
        <begin position="1"/>
        <end position="27"/>
    </location>
</feature>
<reference evidence="2" key="1">
    <citation type="submission" date="2020-11" db="EMBL/GenBank/DDBJ databases">
        <authorList>
            <consortium name="DOE Joint Genome Institute"/>
            <person name="Ahrendt S."/>
            <person name="Riley R."/>
            <person name="Andreopoulos W."/>
            <person name="Labutti K."/>
            <person name="Pangilinan J."/>
            <person name="Ruiz-Duenas F.J."/>
            <person name="Barrasa J.M."/>
            <person name="Sanchez-Garcia M."/>
            <person name="Camarero S."/>
            <person name="Miyauchi S."/>
            <person name="Serrano A."/>
            <person name="Linde D."/>
            <person name="Babiker R."/>
            <person name="Drula E."/>
            <person name="Ayuso-Fernandez I."/>
            <person name="Pacheco R."/>
            <person name="Padilla G."/>
            <person name="Ferreira P."/>
            <person name="Barriuso J."/>
            <person name="Kellner H."/>
            <person name="Castanera R."/>
            <person name="Alfaro M."/>
            <person name="Ramirez L."/>
            <person name="Pisabarro A.G."/>
            <person name="Kuo A."/>
            <person name="Tritt A."/>
            <person name="Lipzen A."/>
            <person name="He G."/>
            <person name="Yan M."/>
            <person name="Ng V."/>
            <person name="Cullen D."/>
            <person name="Martin F."/>
            <person name="Rosso M.-N."/>
            <person name="Henrissat B."/>
            <person name="Hibbett D."/>
            <person name="Martinez A.T."/>
            <person name="Grigoriev I.V."/>
        </authorList>
    </citation>
    <scope>NUCLEOTIDE SEQUENCE</scope>
    <source>
        <strain evidence="2">MF-IS2</strain>
    </source>
</reference>
<evidence type="ECO:0000256" key="1">
    <source>
        <dbReference type="SAM" id="SignalP"/>
    </source>
</evidence>
<sequence length="131" mass="14408">MITGQPLRLLQILRIFALTKFITQALAKDVLVRQRDRERIVDDRPSKDSRGVGKGWSVPIAVNKVAKLLICPVLCCATRALTKYEMLVNTLSMFDVWLRDIPGSPEINIPTAEPTAEASTCTNASGVGNNN</sequence>
<dbReference type="Proteomes" id="UP000807342">
    <property type="component" value="Unassembled WGS sequence"/>
</dbReference>
<evidence type="ECO:0000313" key="2">
    <source>
        <dbReference type="EMBL" id="KAF9446220.1"/>
    </source>
</evidence>
<feature type="chain" id="PRO_5040213177" evidence="1">
    <location>
        <begin position="28"/>
        <end position="131"/>
    </location>
</feature>
<gene>
    <name evidence="2" type="ORF">P691DRAFT_784149</name>
</gene>
<organism evidence="2 3">
    <name type="scientific">Macrolepiota fuliginosa MF-IS2</name>
    <dbReference type="NCBI Taxonomy" id="1400762"/>
    <lineage>
        <taxon>Eukaryota</taxon>
        <taxon>Fungi</taxon>
        <taxon>Dikarya</taxon>
        <taxon>Basidiomycota</taxon>
        <taxon>Agaricomycotina</taxon>
        <taxon>Agaricomycetes</taxon>
        <taxon>Agaricomycetidae</taxon>
        <taxon>Agaricales</taxon>
        <taxon>Agaricineae</taxon>
        <taxon>Agaricaceae</taxon>
        <taxon>Macrolepiota</taxon>
    </lineage>
</organism>
<keyword evidence="3" id="KW-1185">Reference proteome</keyword>
<comment type="caution">
    <text evidence="2">The sequence shown here is derived from an EMBL/GenBank/DDBJ whole genome shotgun (WGS) entry which is preliminary data.</text>
</comment>
<keyword evidence="1" id="KW-0732">Signal</keyword>
<evidence type="ECO:0000313" key="3">
    <source>
        <dbReference type="Proteomes" id="UP000807342"/>
    </source>
</evidence>
<dbReference type="EMBL" id="MU151257">
    <property type="protein sequence ID" value="KAF9446220.1"/>
    <property type="molecule type" value="Genomic_DNA"/>
</dbReference>